<dbReference type="EMBL" id="KZ819677">
    <property type="protein sequence ID" value="PWN25045.1"/>
    <property type="molecule type" value="Genomic_DNA"/>
</dbReference>
<organism evidence="2 3">
    <name type="scientific">Jaminaea rosea</name>
    <dbReference type="NCBI Taxonomy" id="1569628"/>
    <lineage>
        <taxon>Eukaryota</taxon>
        <taxon>Fungi</taxon>
        <taxon>Dikarya</taxon>
        <taxon>Basidiomycota</taxon>
        <taxon>Ustilaginomycotina</taxon>
        <taxon>Exobasidiomycetes</taxon>
        <taxon>Microstromatales</taxon>
        <taxon>Microstromatales incertae sedis</taxon>
        <taxon>Jaminaea</taxon>
    </lineage>
</organism>
<dbReference type="RefSeq" id="XP_025359657.1">
    <property type="nucleotide sequence ID" value="XM_025509847.1"/>
</dbReference>
<keyword evidence="1" id="KW-1133">Transmembrane helix</keyword>
<gene>
    <name evidence="2" type="ORF">BDZ90DRAFT_75939</name>
</gene>
<dbReference type="GeneID" id="37031670"/>
<dbReference type="STRING" id="1569628.A0A316UPI3"/>
<keyword evidence="3" id="KW-1185">Reference proteome</keyword>
<dbReference type="OrthoDB" id="3344043at2759"/>
<name>A0A316UPI3_9BASI</name>
<proteinExistence type="predicted"/>
<dbReference type="AlphaFoldDB" id="A0A316UPI3"/>
<sequence>MKLLLTMPNSFCNTMSDKSAFKPLPSPSARSQSAHILSYSDAPPSQAPPPIVYPSSKSPSRLRWAAFAWAVLLALAMLGPLAALLVYIFVIHGYVVDVDGGVIYTGAAFNVITSLSNIVSKVSDLALVPVVGLMATIVAAEWYRASNVYEGRGRPTPVHLGAAMSLLGGPNPRTLWGALRLWLGWGSTSRHSHVRMPKTLRLSILLCTWLLVLHYGISALDQALHWTTHPRSVVEKTNDVLLTEDMRYSRPFNDTRCAEWKADPENADRASYIRDSCGLQNGSNNAMYIDQPEGARTLANASTSNSVAWTNQGSAIMVPATRPNISYTARALGVSANCKSLTQQCVTCKTSGSCVGAEGTSEARLWFTCPTLNTTSVNLDETTYVDGLINPATNGQLTLSGSGYQYFDNLAQTNPFRYAFVGQSFAYAGIGDYLSGQLVGDTGFITWGHQGGLNVVDCQVMAVDTVYKFTPPATYTVQSSVPSSLLHAQYLSNFVPAGSAITTAIQGAGTRPGSMTFADATALELAKRTVAGAAVLFDSAPLVEVLGRPVVGSTVRVSVLALFCLLAGLFGLTSLLVGLLAASSLRGITSPFVSVIRQRLLSPYGVLLDLYGRPSEREKDLMSDTLTKMFDDTHEGDRLVIGPRLEGRRWRVRSHRQEQAL</sequence>
<evidence type="ECO:0000256" key="1">
    <source>
        <dbReference type="SAM" id="Phobius"/>
    </source>
</evidence>
<feature type="transmembrane region" description="Helical" evidence="1">
    <location>
        <begin position="102"/>
        <end position="119"/>
    </location>
</feature>
<evidence type="ECO:0000313" key="2">
    <source>
        <dbReference type="EMBL" id="PWN25045.1"/>
    </source>
</evidence>
<keyword evidence="1" id="KW-0812">Transmembrane</keyword>
<reference evidence="2 3" key="1">
    <citation type="journal article" date="2018" name="Mol. Biol. Evol.">
        <title>Broad Genomic Sampling Reveals a Smut Pathogenic Ancestry of the Fungal Clade Ustilaginomycotina.</title>
        <authorList>
            <person name="Kijpornyongpan T."/>
            <person name="Mondo S.J."/>
            <person name="Barry K."/>
            <person name="Sandor L."/>
            <person name="Lee J."/>
            <person name="Lipzen A."/>
            <person name="Pangilinan J."/>
            <person name="LaButti K."/>
            <person name="Hainaut M."/>
            <person name="Henrissat B."/>
            <person name="Grigoriev I.V."/>
            <person name="Spatafora J.W."/>
            <person name="Aime M.C."/>
        </authorList>
    </citation>
    <scope>NUCLEOTIDE SEQUENCE [LARGE SCALE GENOMIC DNA]</scope>
    <source>
        <strain evidence="2 3">MCA 5214</strain>
    </source>
</reference>
<evidence type="ECO:0000313" key="3">
    <source>
        <dbReference type="Proteomes" id="UP000245884"/>
    </source>
</evidence>
<feature type="transmembrane region" description="Helical" evidence="1">
    <location>
        <begin position="125"/>
        <end position="143"/>
    </location>
</feature>
<feature type="transmembrane region" description="Helical" evidence="1">
    <location>
        <begin position="559"/>
        <end position="582"/>
    </location>
</feature>
<keyword evidence="1" id="KW-0472">Membrane</keyword>
<dbReference type="Proteomes" id="UP000245884">
    <property type="component" value="Unassembled WGS sequence"/>
</dbReference>
<protein>
    <submittedName>
        <fullName evidence="2">Uncharacterized protein</fullName>
    </submittedName>
</protein>
<accession>A0A316UPI3</accession>
<feature type="transmembrane region" description="Helical" evidence="1">
    <location>
        <begin position="64"/>
        <end position="90"/>
    </location>
</feature>